<proteinExistence type="predicted"/>
<reference evidence="2 3" key="1">
    <citation type="journal article" date="2014" name="PLoS ONE">
        <title>Genome Information of Methylobacterium oryzae, a Plant-Probiotic Methylotroph in the Phyllosphere.</title>
        <authorList>
            <person name="Kwak M.J."/>
            <person name="Jeong H."/>
            <person name="Madhaiyan M."/>
            <person name="Lee Y."/>
            <person name="Sa T.M."/>
            <person name="Oh T.K."/>
            <person name="Kim J.F."/>
        </authorList>
    </citation>
    <scope>NUCLEOTIDE SEQUENCE [LARGE SCALE GENOMIC DNA]</scope>
    <source>
        <strain evidence="2 3">CBMB20</strain>
    </source>
</reference>
<gene>
    <name evidence="2" type="ORF">MOC_5604</name>
</gene>
<keyword evidence="3" id="KW-1185">Reference proteome</keyword>
<feature type="transmembrane region" description="Helical" evidence="1">
    <location>
        <begin position="37"/>
        <end position="58"/>
    </location>
</feature>
<keyword evidence="1" id="KW-1133">Transmembrane helix</keyword>
<keyword evidence="1" id="KW-0812">Transmembrane</keyword>
<organism evidence="2 3">
    <name type="scientific">Methylobacterium oryzae CBMB20</name>
    <dbReference type="NCBI Taxonomy" id="693986"/>
    <lineage>
        <taxon>Bacteria</taxon>
        <taxon>Pseudomonadati</taxon>
        <taxon>Pseudomonadota</taxon>
        <taxon>Alphaproteobacteria</taxon>
        <taxon>Hyphomicrobiales</taxon>
        <taxon>Methylobacteriaceae</taxon>
        <taxon>Methylobacterium</taxon>
    </lineage>
</organism>
<protein>
    <submittedName>
        <fullName evidence="2">Protein of unassigned function</fullName>
    </submittedName>
</protein>
<evidence type="ECO:0000313" key="2">
    <source>
        <dbReference type="EMBL" id="AIQ93359.1"/>
    </source>
</evidence>
<sequence>MRRIRTGLRWRRGPPAPVLPESLTRFVSEPGAFTAPLWDIALALLAGVVVALACGWILQAW</sequence>
<name>A0A089QFM0_9HYPH</name>
<keyword evidence="1" id="KW-0472">Membrane</keyword>
<dbReference type="STRING" id="693986.MOC_5604"/>
<dbReference type="AlphaFoldDB" id="A0A089QFM0"/>
<dbReference type="GeneID" id="96602365"/>
<dbReference type="KEGG" id="mor:MOC_5604"/>
<evidence type="ECO:0000313" key="3">
    <source>
        <dbReference type="Proteomes" id="UP000029492"/>
    </source>
</evidence>
<dbReference type="eggNOG" id="ENOG5031242">
    <property type="taxonomic scope" value="Bacteria"/>
</dbReference>
<accession>A0A089QFM0</accession>
<dbReference type="EMBL" id="CP003811">
    <property type="protein sequence ID" value="AIQ93359.1"/>
    <property type="molecule type" value="Genomic_DNA"/>
</dbReference>
<dbReference type="RefSeq" id="WP_043357482.1">
    <property type="nucleotide sequence ID" value="NZ_CP003811.1"/>
</dbReference>
<dbReference type="HOGENOM" id="CLU_2917373_0_0_5"/>
<dbReference type="Proteomes" id="UP000029492">
    <property type="component" value="Chromosome"/>
</dbReference>
<evidence type="ECO:0000256" key="1">
    <source>
        <dbReference type="SAM" id="Phobius"/>
    </source>
</evidence>